<feature type="region of interest" description="Disordered" evidence="1">
    <location>
        <begin position="13"/>
        <end position="41"/>
    </location>
</feature>
<sequence length="131" mass="14134">LVITKRKGDVISIDKSHGESVPTPPKKVHKETKQAGAASSGEAPFCRYVNVEWAGDKNGRPAKKATILLENPVGQHSTSLSKLHYLVQVALDMPATKLSLYKSEDKSGKLTSLTAEDVMTLHGTTLFVHLG</sequence>
<protein>
    <submittedName>
        <fullName evidence="3">Isoleucine trna cytoplasmic like</fullName>
    </submittedName>
</protein>
<evidence type="ECO:0000313" key="3">
    <source>
        <dbReference type="EMBL" id="JAR87010.1"/>
    </source>
</evidence>
<name>A0A147B8B7_9ACAR</name>
<dbReference type="Pfam" id="PF23567">
    <property type="entry name" value="Ubiquitin_IARS1"/>
    <property type="match status" value="1"/>
</dbReference>
<organism evidence="3">
    <name type="scientific">Alectorobius mimon</name>
    <dbReference type="NCBI Taxonomy" id="360319"/>
    <lineage>
        <taxon>Eukaryota</taxon>
        <taxon>Metazoa</taxon>
        <taxon>Ecdysozoa</taxon>
        <taxon>Arthropoda</taxon>
        <taxon>Chelicerata</taxon>
        <taxon>Arachnida</taxon>
        <taxon>Acari</taxon>
        <taxon>Parasitiformes</taxon>
        <taxon>Ixodida</taxon>
        <taxon>Ixodoidea</taxon>
        <taxon>Argasidae</taxon>
        <taxon>Ornithodorinae</taxon>
        <taxon>Alectorobius</taxon>
    </lineage>
</organism>
<evidence type="ECO:0000256" key="1">
    <source>
        <dbReference type="SAM" id="MobiDB-lite"/>
    </source>
</evidence>
<feature type="non-terminal residue" evidence="3">
    <location>
        <position position="1"/>
    </location>
</feature>
<feature type="domain" description="Isoleucine--tRNA ligase cytoplasmic ubiquitin-like" evidence="2">
    <location>
        <begin position="44"/>
        <end position="129"/>
    </location>
</feature>
<proteinExistence type="predicted"/>
<accession>A0A147B8B7</accession>
<dbReference type="InterPro" id="IPR057033">
    <property type="entry name" value="Ubiquitin_IARS1"/>
</dbReference>
<dbReference type="AlphaFoldDB" id="A0A147B8B7"/>
<evidence type="ECO:0000259" key="2">
    <source>
        <dbReference type="Pfam" id="PF23567"/>
    </source>
</evidence>
<reference evidence="3" key="1">
    <citation type="submission" date="2016-03" db="EMBL/GenBank/DDBJ databases">
        <title>Gut transcriptome analysis on engorged females of Ornithodoros mimon (Acari: Argasidae) and phylogenetic inferences of soft ticks.</title>
        <authorList>
            <person name="Landulfo G.A."/>
            <person name="Giovanni D."/>
            <person name="Carvalho E."/>
            <person name="Junqueira-de-Azevedo I."/>
            <person name="Patane J."/>
            <person name="Mendoca R."/>
            <person name="Barros-Battesti D."/>
        </authorList>
    </citation>
    <scope>NUCLEOTIDE SEQUENCE</scope>
    <source>
        <strain evidence="3">Females</strain>
        <tissue evidence="3">Gut</tissue>
    </source>
</reference>
<dbReference type="EMBL" id="GEIB01001078">
    <property type="protein sequence ID" value="JAR87010.1"/>
    <property type="molecule type" value="Transcribed_RNA"/>
</dbReference>